<keyword evidence="2" id="KW-0812">Transmembrane</keyword>
<evidence type="ECO:0000313" key="4">
    <source>
        <dbReference type="Proteomes" id="UP000717696"/>
    </source>
</evidence>
<dbReference type="AlphaFoldDB" id="A0A9P9J9I9"/>
<accession>A0A9P9J9I9</accession>
<feature type="compositionally biased region" description="Polar residues" evidence="1">
    <location>
        <begin position="197"/>
        <end position="221"/>
    </location>
</feature>
<dbReference type="Proteomes" id="UP000717696">
    <property type="component" value="Unassembled WGS sequence"/>
</dbReference>
<keyword evidence="2" id="KW-1133">Transmembrane helix</keyword>
<feature type="transmembrane region" description="Helical" evidence="2">
    <location>
        <begin position="40"/>
        <end position="59"/>
    </location>
</feature>
<proteinExistence type="predicted"/>
<evidence type="ECO:0000313" key="3">
    <source>
        <dbReference type="EMBL" id="KAH7149286.1"/>
    </source>
</evidence>
<sequence length="221" mass="23381">MQRVAGLMPLAGSSWLGPETHIFLLTFFLRLPSPGAKPALPFGYLVCGPISLASFLFIYGSRQVPTPVWFRGTRACFLPASVCVTPGSEATPIRFDSEAPGVLSVHVRAASSPFARPTSGMYMPGGCDTNNEVRDKKFVPAACAGPSNTPGGGVRSLLRRLTGSARMRRRADAVVFCHNGESLRHGLGSRCFCSHQEGPQNQGNSSRAATGTGNANGKSRA</sequence>
<comment type="caution">
    <text evidence="3">The sequence shown here is derived from an EMBL/GenBank/DDBJ whole genome shotgun (WGS) entry which is preliminary data.</text>
</comment>
<name>A0A9P9J9I9_9HYPO</name>
<keyword evidence="4" id="KW-1185">Reference proteome</keyword>
<protein>
    <recommendedName>
        <fullName evidence="5">Transmembrane protein</fullName>
    </recommendedName>
</protein>
<keyword evidence="2" id="KW-0472">Membrane</keyword>
<reference evidence="3" key="1">
    <citation type="journal article" date="2021" name="Nat. Commun.">
        <title>Genetic determinants of endophytism in the Arabidopsis root mycobiome.</title>
        <authorList>
            <person name="Mesny F."/>
            <person name="Miyauchi S."/>
            <person name="Thiergart T."/>
            <person name="Pickel B."/>
            <person name="Atanasova L."/>
            <person name="Karlsson M."/>
            <person name="Huettel B."/>
            <person name="Barry K.W."/>
            <person name="Haridas S."/>
            <person name="Chen C."/>
            <person name="Bauer D."/>
            <person name="Andreopoulos W."/>
            <person name="Pangilinan J."/>
            <person name="LaButti K."/>
            <person name="Riley R."/>
            <person name="Lipzen A."/>
            <person name="Clum A."/>
            <person name="Drula E."/>
            <person name="Henrissat B."/>
            <person name="Kohler A."/>
            <person name="Grigoriev I.V."/>
            <person name="Martin F.M."/>
            <person name="Hacquard S."/>
        </authorList>
    </citation>
    <scope>NUCLEOTIDE SEQUENCE</scope>
    <source>
        <strain evidence="3">MPI-CAGE-AT-0021</strain>
    </source>
</reference>
<evidence type="ECO:0000256" key="1">
    <source>
        <dbReference type="SAM" id="MobiDB-lite"/>
    </source>
</evidence>
<dbReference type="EMBL" id="JAGMUU010000007">
    <property type="protein sequence ID" value="KAH7149286.1"/>
    <property type="molecule type" value="Genomic_DNA"/>
</dbReference>
<evidence type="ECO:0000256" key="2">
    <source>
        <dbReference type="SAM" id="Phobius"/>
    </source>
</evidence>
<organism evidence="3 4">
    <name type="scientific">Dactylonectria estremocensis</name>
    <dbReference type="NCBI Taxonomy" id="1079267"/>
    <lineage>
        <taxon>Eukaryota</taxon>
        <taxon>Fungi</taxon>
        <taxon>Dikarya</taxon>
        <taxon>Ascomycota</taxon>
        <taxon>Pezizomycotina</taxon>
        <taxon>Sordariomycetes</taxon>
        <taxon>Hypocreomycetidae</taxon>
        <taxon>Hypocreales</taxon>
        <taxon>Nectriaceae</taxon>
        <taxon>Dactylonectria</taxon>
    </lineage>
</organism>
<feature type="region of interest" description="Disordered" evidence="1">
    <location>
        <begin position="196"/>
        <end position="221"/>
    </location>
</feature>
<gene>
    <name evidence="3" type="ORF">B0J13DRAFT_551112</name>
</gene>
<evidence type="ECO:0008006" key="5">
    <source>
        <dbReference type="Google" id="ProtNLM"/>
    </source>
</evidence>